<accession>A0A9N9LHJ4</accession>
<name>A0A9N9LHJ4_9HELO</name>
<evidence type="ECO:0000313" key="2">
    <source>
        <dbReference type="EMBL" id="CAG8972867.1"/>
    </source>
</evidence>
<keyword evidence="3" id="KW-1185">Reference proteome</keyword>
<feature type="region of interest" description="Disordered" evidence="1">
    <location>
        <begin position="85"/>
        <end position="172"/>
    </location>
</feature>
<reference evidence="2" key="1">
    <citation type="submission" date="2021-07" db="EMBL/GenBank/DDBJ databases">
        <authorList>
            <person name="Durling M."/>
        </authorList>
    </citation>
    <scope>NUCLEOTIDE SEQUENCE</scope>
</reference>
<dbReference type="AlphaFoldDB" id="A0A9N9LHJ4"/>
<comment type="caution">
    <text evidence="2">The sequence shown here is derived from an EMBL/GenBank/DDBJ whole genome shotgun (WGS) entry which is preliminary data.</text>
</comment>
<protein>
    <submittedName>
        <fullName evidence="2">Uncharacterized protein</fullName>
    </submittedName>
</protein>
<feature type="region of interest" description="Disordered" evidence="1">
    <location>
        <begin position="46"/>
        <end position="70"/>
    </location>
</feature>
<evidence type="ECO:0000256" key="1">
    <source>
        <dbReference type="SAM" id="MobiDB-lite"/>
    </source>
</evidence>
<feature type="compositionally biased region" description="Polar residues" evidence="1">
    <location>
        <begin position="143"/>
        <end position="152"/>
    </location>
</feature>
<dbReference type="OrthoDB" id="10405668at2759"/>
<evidence type="ECO:0000313" key="3">
    <source>
        <dbReference type="Proteomes" id="UP000701801"/>
    </source>
</evidence>
<dbReference type="EMBL" id="CAJVRM010000057">
    <property type="protein sequence ID" value="CAG8972867.1"/>
    <property type="molecule type" value="Genomic_DNA"/>
</dbReference>
<organism evidence="2 3">
    <name type="scientific">Hymenoscyphus albidus</name>
    <dbReference type="NCBI Taxonomy" id="595503"/>
    <lineage>
        <taxon>Eukaryota</taxon>
        <taxon>Fungi</taxon>
        <taxon>Dikarya</taxon>
        <taxon>Ascomycota</taxon>
        <taxon>Pezizomycotina</taxon>
        <taxon>Leotiomycetes</taxon>
        <taxon>Helotiales</taxon>
        <taxon>Helotiaceae</taxon>
        <taxon>Hymenoscyphus</taxon>
    </lineage>
</organism>
<dbReference type="Proteomes" id="UP000701801">
    <property type="component" value="Unassembled WGS sequence"/>
</dbReference>
<feature type="compositionally biased region" description="Acidic residues" evidence="1">
    <location>
        <begin position="53"/>
        <end position="63"/>
    </location>
</feature>
<sequence length="172" mass="18916">MSTNYNTRWAWESKDPQAHHDAALKALSAGTTLTTAAKQYKKVHKKVEKEVDSDVDSDMDSVGEVEASTSTTDLSVFRPLQWKPAVSRKRPTSGWVSLSHSSSSHKDGEDSVLAESEAPKTSSWMEVAQLPDVPLQDSHPQEKNNSFTSSSPAPAFRRWGNSRLHLKPRGGA</sequence>
<gene>
    <name evidence="2" type="ORF">HYALB_00001287</name>
</gene>
<proteinExistence type="predicted"/>